<evidence type="ECO:0000256" key="1">
    <source>
        <dbReference type="ARBA" id="ARBA00010830"/>
    </source>
</evidence>
<feature type="compositionally biased region" description="Polar residues" evidence="4">
    <location>
        <begin position="319"/>
        <end position="334"/>
    </location>
</feature>
<feature type="region of interest" description="Disordered" evidence="4">
    <location>
        <begin position="1"/>
        <end position="25"/>
    </location>
</feature>
<dbReference type="SMART" id="SM01208">
    <property type="entry name" value="G5"/>
    <property type="match status" value="1"/>
</dbReference>
<dbReference type="Pfam" id="PF06737">
    <property type="entry name" value="Transglycosylas"/>
    <property type="match status" value="1"/>
</dbReference>
<keyword evidence="8" id="KW-1185">Reference proteome</keyword>
<dbReference type="CDD" id="cd13925">
    <property type="entry name" value="RPF"/>
    <property type="match status" value="1"/>
</dbReference>
<keyword evidence="3" id="KW-0378">Hydrolase</keyword>
<comment type="caution">
    <text evidence="7">The sequence shown here is derived from an EMBL/GenBank/DDBJ whole genome shotgun (WGS) entry which is preliminary data.</text>
</comment>
<evidence type="ECO:0000256" key="2">
    <source>
        <dbReference type="ARBA" id="ARBA00022729"/>
    </source>
</evidence>
<comment type="similarity">
    <text evidence="1">Belongs to the transglycosylase family. Rpf subfamily.</text>
</comment>
<dbReference type="InterPro" id="IPR023346">
    <property type="entry name" value="Lysozyme-like_dom_sf"/>
</dbReference>
<dbReference type="InterPro" id="IPR011098">
    <property type="entry name" value="G5_dom"/>
</dbReference>
<dbReference type="Pfam" id="PF07501">
    <property type="entry name" value="G5"/>
    <property type="match status" value="1"/>
</dbReference>
<feature type="transmembrane region" description="Helical" evidence="5">
    <location>
        <begin position="35"/>
        <end position="55"/>
    </location>
</feature>
<dbReference type="Pfam" id="PF03990">
    <property type="entry name" value="DUF348"/>
    <property type="match status" value="2"/>
</dbReference>
<evidence type="ECO:0000256" key="5">
    <source>
        <dbReference type="SAM" id="Phobius"/>
    </source>
</evidence>
<dbReference type="RefSeq" id="WP_192277230.1">
    <property type="nucleotide sequence ID" value="NZ_JACZDF010000001.1"/>
</dbReference>
<accession>A0ABR9DM52</accession>
<gene>
    <name evidence="7" type="ORF">IGS67_01765</name>
</gene>
<dbReference type="Proteomes" id="UP000642107">
    <property type="component" value="Unassembled WGS sequence"/>
</dbReference>
<reference evidence="7 8" key="1">
    <citation type="submission" date="2020-09" db="EMBL/GenBank/DDBJ databases">
        <title>Flavimobilis rhizosphaerae sp. nov., isolated from rhizosphere soil of Spartina alterniflora.</title>
        <authorList>
            <person name="Hanqin C."/>
        </authorList>
    </citation>
    <scope>NUCLEOTIDE SEQUENCE [LARGE SCALE GENOMIC DNA]</scope>
    <source>
        <strain evidence="7 8">GY 10621</strain>
    </source>
</reference>
<keyword evidence="5" id="KW-1133">Transmembrane helix</keyword>
<dbReference type="SUPFAM" id="SSF53955">
    <property type="entry name" value="Lysozyme-like"/>
    <property type="match status" value="1"/>
</dbReference>
<feature type="domain" description="G5" evidence="6">
    <location>
        <begin position="232"/>
        <end position="313"/>
    </location>
</feature>
<dbReference type="Gene3D" id="2.20.230.10">
    <property type="entry name" value="Resuscitation-promoting factor rpfb"/>
    <property type="match status" value="1"/>
</dbReference>
<dbReference type="EMBL" id="JACZDF010000001">
    <property type="protein sequence ID" value="MBD9698221.1"/>
    <property type="molecule type" value="Genomic_DNA"/>
</dbReference>
<keyword evidence="2" id="KW-0732">Signal</keyword>
<keyword evidence="5" id="KW-0812">Transmembrane</keyword>
<dbReference type="InterPro" id="IPR010618">
    <property type="entry name" value="RPF"/>
</dbReference>
<name>A0ABR9DM52_9MICO</name>
<proteinExistence type="inferred from homology"/>
<evidence type="ECO:0000256" key="3">
    <source>
        <dbReference type="ARBA" id="ARBA00022801"/>
    </source>
</evidence>
<dbReference type="Gene3D" id="1.10.530.10">
    <property type="match status" value="1"/>
</dbReference>
<evidence type="ECO:0000259" key="6">
    <source>
        <dbReference type="PROSITE" id="PS51109"/>
    </source>
</evidence>
<evidence type="ECO:0000313" key="7">
    <source>
        <dbReference type="EMBL" id="MBD9698221.1"/>
    </source>
</evidence>
<evidence type="ECO:0000313" key="8">
    <source>
        <dbReference type="Proteomes" id="UP000642107"/>
    </source>
</evidence>
<feature type="region of interest" description="Disordered" evidence="4">
    <location>
        <begin position="310"/>
        <end position="334"/>
    </location>
</feature>
<dbReference type="PROSITE" id="PS51109">
    <property type="entry name" value="G5"/>
    <property type="match status" value="1"/>
</dbReference>
<organism evidence="7 8">
    <name type="scientific">Flavimobilis rhizosphaerae</name>
    <dbReference type="NCBI Taxonomy" id="2775421"/>
    <lineage>
        <taxon>Bacteria</taxon>
        <taxon>Bacillati</taxon>
        <taxon>Actinomycetota</taxon>
        <taxon>Actinomycetes</taxon>
        <taxon>Micrococcales</taxon>
        <taxon>Jonesiaceae</taxon>
        <taxon>Flavimobilis</taxon>
    </lineage>
</organism>
<keyword evidence="5" id="KW-0472">Membrane</keyword>
<protein>
    <submittedName>
        <fullName evidence="7">Transglycosylase family protein</fullName>
    </submittedName>
</protein>
<evidence type="ECO:0000256" key="4">
    <source>
        <dbReference type="SAM" id="MobiDB-lite"/>
    </source>
</evidence>
<dbReference type="InterPro" id="IPR007137">
    <property type="entry name" value="DUF348"/>
</dbReference>
<sequence>MHNPLSRAARAESTDSTLGTTEEVHARRPLRRRPWIVGTTAVALALGGVGIAVAADAHKTVSLDVDGKIVEVDTWAGSVGNLLDELSIDTGERDVVAPGTASSLGDGDTIVVRYGREVTVFDGEENESVWTTALDAAEVLDSLEQREAGVHLVASRSSARTEIGVRLPLDEAVQVLVEGEVHPVAAGVADVDAALAAVDVELGELDEVLVAERSSDGHEVAAGEAGIVTVVVRRVEVTEKTSTKKIAHETETRKDSARYTDQPTIVRTAGKDGVRTTVHRIRTVDGDVVEKEKISEKVTTKPVTEIKVVGTKKRPVETPSRSTSSKDQGTAPSGTVWQRLAQCESGGRANAVSASGTYHGLYQFSVATWRSVGGKGLPSQASAAEQTKRAKILQARSGWGQWPHCSAKLGLR</sequence>